<protein>
    <recommendedName>
        <fullName evidence="1">Contractile injection system tube protein N-terminal domain-containing protein</fullName>
    </recommendedName>
</protein>
<accession>A0ABU6K075</accession>
<dbReference type="Proteomes" id="UP001331561">
    <property type="component" value="Unassembled WGS sequence"/>
</dbReference>
<name>A0ABU6K075_9RHOO</name>
<organism evidence="2 3">
    <name type="scientific">Uliginosibacterium silvisoli</name>
    <dbReference type="NCBI Taxonomy" id="3114758"/>
    <lineage>
        <taxon>Bacteria</taxon>
        <taxon>Pseudomonadati</taxon>
        <taxon>Pseudomonadota</taxon>
        <taxon>Betaproteobacteria</taxon>
        <taxon>Rhodocyclales</taxon>
        <taxon>Zoogloeaceae</taxon>
        <taxon>Uliginosibacterium</taxon>
    </lineage>
</organism>
<dbReference type="Pfam" id="PF19266">
    <property type="entry name" value="CIS_tube"/>
    <property type="match status" value="1"/>
</dbReference>
<gene>
    <name evidence="2" type="ORF">VVD49_06360</name>
</gene>
<evidence type="ECO:0000313" key="2">
    <source>
        <dbReference type="EMBL" id="MEC5385338.1"/>
    </source>
</evidence>
<keyword evidence="3" id="KW-1185">Reference proteome</keyword>
<reference evidence="2 3" key="1">
    <citation type="submission" date="2024-01" db="EMBL/GenBank/DDBJ databases">
        <title>Uliginosibacterium soil sp. nov.</title>
        <authorList>
            <person name="Lv Y."/>
        </authorList>
    </citation>
    <scope>NUCLEOTIDE SEQUENCE [LARGE SCALE GENOMIC DNA]</scope>
    <source>
        <strain evidence="2 3">H3</strain>
    </source>
</reference>
<comment type="caution">
    <text evidence="2">The sequence shown here is derived from an EMBL/GenBank/DDBJ whole genome shotgun (WGS) entry which is preliminary data.</text>
</comment>
<sequence length="349" mass="34208">MPMLPDIPTVEKATFKVLEGTGAGGDPFPVQFNPASLEYTLSNEFDDKGSNAARQFVKKTSGKLTMTLVFDTTDTGGDVREQTEKISRLLEPAKDGKKKFAPKVEFGWGTYAFKGVVEQYKETIDFFAASGVPLRASINLTLSSQEVEFQSKKNPAASVDGDPGFDPVSAPAGAGPADVANAMGDPRAARSIAGANGSDSLRFGGSASLSVGGEISLSAAASFSVGASAGIGAGIGGGVGVGVGVGAGIGIGGGIGISGGAGVSAGAGVSVGGGLSIQATAGEAFTGLRVSPPSLSVSVGDARAALLPAAGVSGAASFGPGGRARVQSGGSLSADVGASADLNARIGFD</sequence>
<dbReference type="InterPro" id="IPR045361">
    <property type="entry name" value="CIS_tube_prot_N"/>
</dbReference>
<dbReference type="RefSeq" id="WP_327598296.1">
    <property type="nucleotide sequence ID" value="NZ_JAYXHS010000001.1"/>
</dbReference>
<evidence type="ECO:0000259" key="1">
    <source>
        <dbReference type="Pfam" id="PF19266"/>
    </source>
</evidence>
<dbReference type="EMBL" id="JAYXHS010000001">
    <property type="protein sequence ID" value="MEC5385338.1"/>
    <property type="molecule type" value="Genomic_DNA"/>
</dbReference>
<proteinExistence type="predicted"/>
<feature type="domain" description="Contractile injection system tube protein N-terminal" evidence="1">
    <location>
        <begin position="23"/>
        <end position="146"/>
    </location>
</feature>
<evidence type="ECO:0000313" key="3">
    <source>
        <dbReference type="Proteomes" id="UP001331561"/>
    </source>
</evidence>